<reference evidence="1 2" key="1">
    <citation type="submission" date="2019-07" db="EMBL/GenBank/DDBJ databases">
        <title>Whole genome shotgun sequence of Meiothermus hypogaeus NBRC 106114.</title>
        <authorList>
            <person name="Hosoyama A."/>
            <person name="Uohara A."/>
            <person name="Ohji S."/>
            <person name="Ichikawa N."/>
        </authorList>
    </citation>
    <scope>NUCLEOTIDE SEQUENCE [LARGE SCALE GENOMIC DNA]</scope>
    <source>
        <strain evidence="1 2">NBRC 106114</strain>
    </source>
</reference>
<accession>A0A511R5F6</accession>
<dbReference type="Gene3D" id="3.30.2170.10">
    <property type="entry name" value="archaeoglobus fulgidus dsm 4304 superfamily"/>
    <property type="match status" value="1"/>
</dbReference>
<name>A0A511R5F6_9DEIN</name>
<evidence type="ECO:0000313" key="2">
    <source>
        <dbReference type="Proteomes" id="UP000321197"/>
    </source>
</evidence>
<organism evidence="1 2">
    <name type="scientific">Meiothermus hypogaeus NBRC 106114</name>
    <dbReference type="NCBI Taxonomy" id="1227553"/>
    <lineage>
        <taxon>Bacteria</taxon>
        <taxon>Thermotogati</taxon>
        <taxon>Deinococcota</taxon>
        <taxon>Deinococci</taxon>
        <taxon>Thermales</taxon>
        <taxon>Thermaceae</taxon>
        <taxon>Meiothermus</taxon>
    </lineage>
</organism>
<evidence type="ECO:0000313" key="1">
    <source>
        <dbReference type="EMBL" id="GEM84815.1"/>
    </source>
</evidence>
<dbReference type="PANTHER" id="PTHR39518:SF2">
    <property type="entry name" value="UPF0215 PROTEIN MJ1150"/>
    <property type="match status" value="1"/>
</dbReference>
<dbReference type="EMBL" id="BJXL01000134">
    <property type="protein sequence ID" value="GEM84815.1"/>
    <property type="molecule type" value="Genomic_DNA"/>
</dbReference>
<dbReference type="PIRSF" id="PIRSF006380">
    <property type="entry name" value="UCP006380"/>
    <property type="match status" value="1"/>
</dbReference>
<dbReference type="AlphaFoldDB" id="A0A511R5F6"/>
<dbReference type="Proteomes" id="UP000321197">
    <property type="component" value="Unassembled WGS sequence"/>
</dbReference>
<dbReference type="Pfam" id="PF01949">
    <property type="entry name" value="Endo_dU"/>
    <property type="match status" value="1"/>
</dbReference>
<comment type="caution">
    <text evidence="1">The sequence shown here is derived from an EMBL/GenBank/DDBJ whole genome shotgun (WGS) entry which is preliminary data.</text>
</comment>
<dbReference type="PANTHER" id="PTHR39518">
    <property type="entry name" value="UPF0215 PROTEIN MJ1150"/>
    <property type="match status" value="1"/>
</dbReference>
<dbReference type="RefSeq" id="WP_119340269.1">
    <property type="nucleotide sequence ID" value="NZ_BJXL01000134.1"/>
</dbReference>
<dbReference type="OrthoDB" id="25804at2"/>
<dbReference type="HAMAP" id="MF_00582">
    <property type="entry name" value="UPF0215"/>
    <property type="match status" value="1"/>
</dbReference>
<dbReference type="InterPro" id="IPR002802">
    <property type="entry name" value="Endo_dU"/>
</dbReference>
<sequence>MKTGGFSYVVGFDDFPFERSHRGNVQVVGVVYNGLRLEGVLSGQVRRDGRNSTRALTGLIQHSKFYPSLQLVLLQGIALGGFNVVDIQALSDNLGLPVLVVSRRKPNLAAIEAALRKVRGGKQKWALIQKAGAIEHVAGVYVQRAGLSVKQAEHVLRRLAVHSHIPEPLRTAHLIAGGIATGQSRARP</sequence>
<protein>
    <submittedName>
        <fullName evidence="1">UPF0215 protein</fullName>
    </submittedName>
</protein>
<proteinExistence type="inferred from homology"/>
<gene>
    <name evidence="1" type="ORF">MHY01S_29810</name>
</gene>